<dbReference type="InterPro" id="IPR045743">
    <property type="entry name" value="DUF6089"/>
</dbReference>
<reference evidence="3 4" key="1">
    <citation type="submission" date="2021-01" db="EMBL/GenBank/DDBJ databases">
        <title>Chryseolinea sp. Jin1 Genome sequencing and assembly.</title>
        <authorList>
            <person name="Kim I."/>
        </authorList>
    </citation>
    <scope>NUCLEOTIDE SEQUENCE [LARGE SCALE GENOMIC DNA]</scope>
    <source>
        <strain evidence="3 4">Jin1</strain>
    </source>
</reference>
<accession>A0ABS1KRE7</accession>
<sequence>MMSSPIKKLSCLALFLITLCQVQAQSTEANSSELGFGIGTFNYTGELVRTYNFKYSRPAATVFYRSNLSKVVSFRVAITGGQLSASEKPIDAFATQRNASFNLFLLEASTGLEYHFLNWRDSKRFVRFTPYLFAGVGLFSISGNAQKTAEYSNVQVAIPFGGGVKYVYNPKWYFSLEFGIRKTFFDYLDNVSAGDPRYKNYQYGNPNDNDNYYFLGVSITRTFYSIPCPTNPYK</sequence>
<name>A0ABS1KRE7_9BACT</name>
<feature type="signal peptide" evidence="1">
    <location>
        <begin position="1"/>
        <end position="24"/>
    </location>
</feature>
<protein>
    <submittedName>
        <fullName evidence="3">Outer membrane beta-barrel protein</fullName>
    </submittedName>
</protein>
<gene>
    <name evidence="3" type="ORF">JI741_11215</name>
</gene>
<dbReference type="RefSeq" id="WP_202009301.1">
    <property type="nucleotide sequence ID" value="NZ_JAERRB010000003.1"/>
</dbReference>
<evidence type="ECO:0000313" key="4">
    <source>
        <dbReference type="Proteomes" id="UP000613030"/>
    </source>
</evidence>
<organism evidence="3 4">
    <name type="scientific">Chryseolinea lacunae</name>
    <dbReference type="NCBI Taxonomy" id="2801331"/>
    <lineage>
        <taxon>Bacteria</taxon>
        <taxon>Pseudomonadati</taxon>
        <taxon>Bacteroidota</taxon>
        <taxon>Cytophagia</taxon>
        <taxon>Cytophagales</taxon>
        <taxon>Fulvivirgaceae</taxon>
        <taxon>Chryseolinea</taxon>
    </lineage>
</organism>
<feature type="domain" description="DUF6089" evidence="2">
    <location>
        <begin position="15"/>
        <end position="228"/>
    </location>
</feature>
<evidence type="ECO:0000256" key="1">
    <source>
        <dbReference type="SAM" id="SignalP"/>
    </source>
</evidence>
<feature type="chain" id="PRO_5047486176" evidence="1">
    <location>
        <begin position="25"/>
        <end position="234"/>
    </location>
</feature>
<dbReference type="Pfam" id="PF19573">
    <property type="entry name" value="DUF6089"/>
    <property type="match status" value="1"/>
</dbReference>
<dbReference type="Gene3D" id="2.40.160.20">
    <property type="match status" value="1"/>
</dbReference>
<dbReference type="EMBL" id="JAERRB010000003">
    <property type="protein sequence ID" value="MBL0741792.1"/>
    <property type="molecule type" value="Genomic_DNA"/>
</dbReference>
<dbReference type="InterPro" id="IPR011250">
    <property type="entry name" value="OMP/PagP_B-barrel"/>
</dbReference>
<keyword evidence="4" id="KW-1185">Reference proteome</keyword>
<keyword evidence="1" id="KW-0732">Signal</keyword>
<dbReference type="SUPFAM" id="SSF56925">
    <property type="entry name" value="OMPA-like"/>
    <property type="match status" value="1"/>
</dbReference>
<comment type="caution">
    <text evidence="3">The sequence shown here is derived from an EMBL/GenBank/DDBJ whole genome shotgun (WGS) entry which is preliminary data.</text>
</comment>
<evidence type="ECO:0000313" key="3">
    <source>
        <dbReference type="EMBL" id="MBL0741792.1"/>
    </source>
</evidence>
<evidence type="ECO:0000259" key="2">
    <source>
        <dbReference type="Pfam" id="PF19573"/>
    </source>
</evidence>
<proteinExistence type="predicted"/>
<dbReference type="Proteomes" id="UP000613030">
    <property type="component" value="Unassembled WGS sequence"/>
</dbReference>